<dbReference type="SUPFAM" id="SSF56300">
    <property type="entry name" value="Metallo-dependent phosphatases"/>
    <property type="match status" value="1"/>
</dbReference>
<sequence length="332" mass="36548">MDQETILVKTIPQTAATLESSGQMPSAKITIESSSVSDNLTIMVGGDVMFDRGIRAIGERNSYDSLFDESIVSLFKKANIVAVNLEGPITSYPSKTLVNDKITDVLTFTFSPRTRLTLKDAGITIVNLANNHVDNLNFLGFMETQDWLEDAGILWFGNPWNSTSTKMSREKTSATKSPIATVIEKNGVTVAFVGYHSFQLGIDRVIAEIKRVSGPNVFTIVMPHWGEEYTTIPSAKMKSQTQAFISAGADAVIGAHPHVIMEQEWIGDVPVLYSLGNLLFDQYFSPDVMVGNIAELHITRDGSGVHLDRMSLHENHLIKGKGVSLEQEKVIW</sequence>
<protein>
    <recommendedName>
        <fullName evidence="2">Capsule synthesis protein CapA domain-containing protein</fullName>
    </recommendedName>
</protein>
<feature type="domain" description="Capsule synthesis protein CapA" evidence="2">
    <location>
        <begin position="41"/>
        <end position="282"/>
    </location>
</feature>
<dbReference type="InterPro" id="IPR019079">
    <property type="entry name" value="Capsule_synth_CapA"/>
</dbReference>
<organism evidence="3 4">
    <name type="scientific">Candidatus Taylorbacteria bacterium RIFCSPHIGHO2_12_FULL_45_16</name>
    <dbReference type="NCBI Taxonomy" id="1802315"/>
    <lineage>
        <taxon>Bacteria</taxon>
        <taxon>Candidatus Tayloriibacteriota</taxon>
    </lineage>
</organism>
<dbReference type="CDD" id="cd07381">
    <property type="entry name" value="MPP_CapA"/>
    <property type="match status" value="1"/>
</dbReference>
<accession>A0A1G2N1D4</accession>
<comment type="caution">
    <text evidence="3">The sequence shown here is derived from an EMBL/GenBank/DDBJ whole genome shotgun (WGS) entry which is preliminary data.</text>
</comment>
<name>A0A1G2N1D4_9BACT</name>
<evidence type="ECO:0000313" key="3">
    <source>
        <dbReference type="EMBL" id="OHA29132.1"/>
    </source>
</evidence>
<reference evidence="3 4" key="1">
    <citation type="journal article" date="2016" name="Nat. Commun.">
        <title>Thousands of microbial genomes shed light on interconnected biogeochemical processes in an aquifer system.</title>
        <authorList>
            <person name="Anantharaman K."/>
            <person name="Brown C.T."/>
            <person name="Hug L.A."/>
            <person name="Sharon I."/>
            <person name="Castelle C.J."/>
            <person name="Probst A.J."/>
            <person name="Thomas B.C."/>
            <person name="Singh A."/>
            <person name="Wilkins M.J."/>
            <person name="Karaoz U."/>
            <person name="Brodie E.L."/>
            <person name="Williams K.H."/>
            <person name="Hubbard S.S."/>
            <person name="Banfield J.F."/>
        </authorList>
    </citation>
    <scope>NUCLEOTIDE SEQUENCE [LARGE SCALE GENOMIC DNA]</scope>
</reference>
<evidence type="ECO:0000256" key="1">
    <source>
        <dbReference type="ARBA" id="ARBA00005662"/>
    </source>
</evidence>
<proteinExistence type="inferred from homology"/>
<evidence type="ECO:0000259" key="2">
    <source>
        <dbReference type="SMART" id="SM00854"/>
    </source>
</evidence>
<dbReference type="PANTHER" id="PTHR33393">
    <property type="entry name" value="POLYGLUTAMINE SYNTHESIS ACCESSORY PROTEIN RV0574C-RELATED"/>
    <property type="match status" value="1"/>
</dbReference>
<dbReference type="InterPro" id="IPR029052">
    <property type="entry name" value="Metallo-depent_PP-like"/>
</dbReference>
<gene>
    <name evidence="3" type="ORF">A3F51_00755</name>
</gene>
<dbReference type="InterPro" id="IPR052169">
    <property type="entry name" value="CW_Biosynth-Accessory"/>
</dbReference>
<dbReference type="AlphaFoldDB" id="A0A1G2N1D4"/>
<dbReference type="Gene3D" id="3.60.21.10">
    <property type="match status" value="1"/>
</dbReference>
<dbReference type="Pfam" id="PF09587">
    <property type="entry name" value="PGA_cap"/>
    <property type="match status" value="1"/>
</dbReference>
<comment type="similarity">
    <text evidence="1">Belongs to the CapA family.</text>
</comment>
<dbReference type="SMART" id="SM00854">
    <property type="entry name" value="PGA_cap"/>
    <property type="match status" value="1"/>
</dbReference>
<dbReference type="PANTHER" id="PTHR33393:SF13">
    <property type="entry name" value="PGA BIOSYNTHESIS PROTEIN CAPA"/>
    <property type="match status" value="1"/>
</dbReference>
<dbReference type="STRING" id="1802315.A3F51_00755"/>
<evidence type="ECO:0000313" key="4">
    <source>
        <dbReference type="Proteomes" id="UP000178089"/>
    </source>
</evidence>
<dbReference type="EMBL" id="MHRT01000005">
    <property type="protein sequence ID" value="OHA29132.1"/>
    <property type="molecule type" value="Genomic_DNA"/>
</dbReference>
<dbReference type="Proteomes" id="UP000178089">
    <property type="component" value="Unassembled WGS sequence"/>
</dbReference>